<name>A0A0F7RRV0_9BASI</name>
<keyword evidence="1" id="KW-0862">Zinc</keyword>
<dbReference type="SUPFAM" id="SSF56219">
    <property type="entry name" value="DNase I-like"/>
    <property type="match status" value="1"/>
</dbReference>
<evidence type="ECO:0000256" key="1">
    <source>
        <dbReference type="PROSITE-ProRule" id="PRU00047"/>
    </source>
</evidence>
<dbReference type="PANTHER" id="PTHR19446">
    <property type="entry name" value="REVERSE TRANSCRIPTASES"/>
    <property type="match status" value="1"/>
</dbReference>
<proteinExistence type="predicted"/>
<dbReference type="InterPro" id="IPR001878">
    <property type="entry name" value="Znf_CCHC"/>
</dbReference>
<reference evidence="5" key="1">
    <citation type="submission" date="2014-06" db="EMBL/GenBank/DDBJ databases">
        <authorList>
            <person name="Berkman P.J."/>
        </authorList>
    </citation>
    <scope>NUCLEOTIDE SEQUENCE [LARGE SCALE GENOMIC DNA]</scope>
</reference>
<protein>
    <recommendedName>
        <fullName evidence="3">CCHC-type domain-containing protein</fullName>
    </recommendedName>
</protein>
<dbReference type="Proteomes" id="UP000242770">
    <property type="component" value="Unassembled WGS sequence"/>
</dbReference>
<dbReference type="Pfam" id="PF00078">
    <property type="entry name" value="RVT_1"/>
    <property type="match status" value="1"/>
</dbReference>
<dbReference type="STRING" id="49012.A0A0F7RRV0"/>
<evidence type="ECO:0000259" key="3">
    <source>
        <dbReference type="PROSITE" id="PS50158"/>
    </source>
</evidence>
<accession>A0A0F7RRV0</accession>
<organism evidence="4 5">
    <name type="scientific">Sporisorium scitamineum</name>
    <dbReference type="NCBI Taxonomy" id="49012"/>
    <lineage>
        <taxon>Eukaryota</taxon>
        <taxon>Fungi</taxon>
        <taxon>Dikarya</taxon>
        <taxon>Basidiomycota</taxon>
        <taxon>Ustilaginomycotina</taxon>
        <taxon>Ustilaginomycetes</taxon>
        <taxon>Ustilaginales</taxon>
        <taxon>Ustilaginaceae</taxon>
        <taxon>Sporisorium</taxon>
    </lineage>
</organism>
<dbReference type="Gene3D" id="3.60.10.10">
    <property type="entry name" value="Endonuclease/exonuclease/phosphatase"/>
    <property type="match status" value="1"/>
</dbReference>
<dbReference type="InterPro" id="IPR000477">
    <property type="entry name" value="RT_dom"/>
</dbReference>
<feature type="domain" description="CCHC-type" evidence="3">
    <location>
        <begin position="218"/>
        <end position="233"/>
    </location>
</feature>
<evidence type="ECO:0000313" key="4">
    <source>
        <dbReference type="EMBL" id="CDR98901.1"/>
    </source>
</evidence>
<keyword evidence="1" id="KW-0863">Zinc-finger</keyword>
<dbReference type="InterPro" id="IPR036691">
    <property type="entry name" value="Endo/exonu/phosph_ase_sf"/>
</dbReference>
<dbReference type="PROSITE" id="PS50158">
    <property type="entry name" value="ZF_CCHC"/>
    <property type="match status" value="1"/>
</dbReference>
<dbReference type="GO" id="GO:0008270">
    <property type="term" value="F:zinc ion binding"/>
    <property type="evidence" value="ECO:0007669"/>
    <property type="project" value="UniProtKB-KW"/>
</dbReference>
<keyword evidence="1" id="KW-0479">Metal-binding</keyword>
<evidence type="ECO:0000256" key="2">
    <source>
        <dbReference type="SAM" id="MobiDB-lite"/>
    </source>
</evidence>
<dbReference type="AlphaFoldDB" id="A0A0F7RRV0"/>
<evidence type="ECO:0000313" key="5">
    <source>
        <dbReference type="Proteomes" id="UP000242770"/>
    </source>
</evidence>
<feature type="region of interest" description="Disordered" evidence="2">
    <location>
        <begin position="503"/>
        <end position="524"/>
    </location>
</feature>
<dbReference type="GO" id="GO:0003676">
    <property type="term" value="F:nucleic acid binding"/>
    <property type="evidence" value="ECO:0007669"/>
    <property type="project" value="InterPro"/>
</dbReference>
<keyword evidence="5" id="KW-1185">Reference proteome</keyword>
<gene>
    <name evidence="4" type="primary">SSCI09510.1</name>
</gene>
<sequence length="806" mass="88627">MAADEPDQTAIVPIYTGKHLWSGKRPTEPMPPGTICAPEVAYEELPSPNGDRAKLPPCTVRWQFTGAFNLNRDEGIARGSFRVQVRHALAAKKMVNVDCAISFPRGTGRQKLVEITVAPDVLATLAEPYVRVHDVWATQISFLNDPTPPEDTNNMVALVSSAVSADGGIDPARVHAIPGYIKLGGADCELHYVGRLAWCTTCKADAGNFHLFELCPRRRCYNCREYGHAAHQCTAETAASNTDADMADQQAADNHRIAALHDPSSDLGKADIVLLQEMRLADPTSLPLLNPFLSLHHPVRTRAHQAVLGKDTGILLRNTRWEVEATEHHDHCTYARAQFWNDDVPHLSRLDASSMTPDSAGIVGADWNAIESDAFDHFPAGGQPSRVPHGLLNQAGLVDVFQTLHPTGTAFTRFHQVDNAIVSARRLDGVSVTHSLVPHLKSVSASEPAMLGLIWDLVPGDSIKMRTDSQVLHYVYLNSQANNRNTSVAHQWTLSSPLLNGCAPQRRTSQRRKARIGTSESSNARRFCGTSQHSISGMEINMYQPTSWIIPRLESRSFAATPDLVDDRGTHTELHAKLRAIHRFYTTLFTPRQRDTLSEEAAAILLGSVTRRISSATRHKLEAPFTASELRAALQRTPDMSAPGMDGLTFPLIRAAGDVFLERISRLGNALMRGHRLPIGEPMLRGVLLPKKGDLSLLRNYRPLSIATTAFRLLGGAVSNRLQAAASEVVHSAQTGFIAGRSSASNVITVALLQHAVKSGHIAEPLWILNLDQQKAYDRVRHEWLLDCLQAYGFGPRFLTYIKEIY</sequence>
<dbReference type="EMBL" id="CCFA01000495">
    <property type="protein sequence ID" value="CDR98901.1"/>
    <property type="molecule type" value="Genomic_DNA"/>
</dbReference>